<dbReference type="EMBL" id="JBJQOH010000004">
    <property type="protein sequence ID" value="KAL3688574.1"/>
    <property type="molecule type" value="Genomic_DNA"/>
</dbReference>
<dbReference type="Proteomes" id="UP001633002">
    <property type="component" value="Unassembled WGS sequence"/>
</dbReference>
<evidence type="ECO:0000313" key="2">
    <source>
        <dbReference type="Proteomes" id="UP001633002"/>
    </source>
</evidence>
<name>A0ABD3HDI6_9MARC</name>
<organism evidence="1 2">
    <name type="scientific">Riccia sorocarpa</name>
    <dbReference type="NCBI Taxonomy" id="122646"/>
    <lineage>
        <taxon>Eukaryota</taxon>
        <taxon>Viridiplantae</taxon>
        <taxon>Streptophyta</taxon>
        <taxon>Embryophyta</taxon>
        <taxon>Marchantiophyta</taxon>
        <taxon>Marchantiopsida</taxon>
        <taxon>Marchantiidae</taxon>
        <taxon>Marchantiales</taxon>
        <taxon>Ricciaceae</taxon>
        <taxon>Riccia</taxon>
    </lineage>
</organism>
<keyword evidence="2" id="KW-1185">Reference proteome</keyword>
<evidence type="ECO:0000313" key="1">
    <source>
        <dbReference type="EMBL" id="KAL3688574.1"/>
    </source>
</evidence>
<sequence>MTHSKSTYEGELLELQSAAFAVWKVEYEEYLANQIKLKAAMKEDDEQLPEDFHSDPLIYLQKLARIRELRKLKEFKALPHEYGGQLLELQYQILRRWKNSDEYKALLSKKRKKVSPPPVFGDLLWWQWIPTSGEYKGRILKQNPPGPGEEATVAGFQSAEYKVEGKKEKSQRWDSQTKEPYKSLEYNKMLADKAKPVNQV</sequence>
<dbReference type="AlphaFoldDB" id="A0ABD3HDI6"/>
<protein>
    <submittedName>
        <fullName evidence="1">Uncharacterized protein</fullName>
    </submittedName>
</protein>
<accession>A0ABD3HDI6</accession>
<reference evidence="1 2" key="1">
    <citation type="submission" date="2024-09" db="EMBL/GenBank/DDBJ databases">
        <title>Chromosome-scale assembly of Riccia sorocarpa.</title>
        <authorList>
            <person name="Paukszto L."/>
        </authorList>
    </citation>
    <scope>NUCLEOTIDE SEQUENCE [LARGE SCALE GENOMIC DNA]</scope>
    <source>
        <strain evidence="1">LP-2024</strain>
        <tissue evidence="1">Aerial parts of the thallus</tissue>
    </source>
</reference>
<gene>
    <name evidence="1" type="ORF">R1sor_014883</name>
</gene>
<comment type="caution">
    <text evidence="1">The sequence shown here is derived from an EMBL/GenBank/DDBJ whole genome shotgun (WGS) entry which is preliminary data.</text>
</comment>
<proteinExistence type="predicted"/>